<evidence type="ECO:0000313" key="6">
    <source>
        <dbReference type="EMBL" id="NIH58339.1"/>
    </source>
</evidence>
<dbReference type="InterPro" id="IPR013154">
    <property type="entry name" value="ADH-like_N"/>
</dbReference>
<sequence>MKAVVYEAPGSAALVEVERPTAGPGEVLVRNEYMGICGSDLTIVAGKHPRAQPGQIIGHESVATVIGLGPGSKGLALGDVVVPEPLLPCGKCETCKRGETHVCDDLRLYGVEEPGSLAEATAYEASRLHRVPAGTSLRVAALVEPLAVAVHATGRAPLREDDRVLIVGGGPVGALCAILEQRVGARTLVVEPNPVRRALLQRLSLQAVESTDRPEVAEVGRTGFDVVLECAGVASAARDALKWTRTHGTMIVVALHKDAEVGFDLRGLSRAEKTVTGTRVYSGADIDRAIAIVASQWKELEEFPVSLFPLADIDAALDEARLGQNSLKTLLVP</sequence>
<dbReference type="Pfam" id="PF08240">
    <property type="entry name" value="ADH_N"/>
    <property type="match status" value="1"/>
</dbReference>
<dbReference type="InterPro" id="IPR050129">
    <property type="entry name" value="Zn_alcohol_dh"/>
</dbReference>
<keyword evidence="3" id="KW-0862">Zinc</keyword>
<dbReference type="SUPFAM" id="SSF50129">
    <property type="entry name" value="GroES-like"/>
    <property type="match status" value="1"/>
</dbReference>
<comment type="caution">
    <text evidence="6">The sequence shown here is derived from an EMBL/GenBank/DDBJ whole genome shotgun (WGS) entry which is preliminary data.</text>
</comment>
<protein>
    <submittedName>
        <fullName evidence="6">Threonine dehydrogenase-like Zn-dependent dehydrogenase</fullName>
    </submittedName>
</protein>
<dbReference type="Proteomes" id="UP000749311">
    <property type="component" value="Unassembled WGS sequence"/>
</dbReference>
<evidence type="ECO:0000313" key="7">
    <source>
        <dbReference type="Proteomes" id="UP000749311"/>
    </source>
</evidence>
<dbReference type="Gene3D" id="3.90.180.10">
    <property type="entry name" value="Medium-chain alcohol dehydrogenases, catalytic domain"/>
    <property type="match status" value="1"/>
</dbReference>
<evidence type="ECO:0000259" key="5">
    <source>
        <dbReference type="SMART" id="SM00829"/>
    </source>
</evidence>
<comment type="cofactor">
    <cofactor evidence="1">
        <name>Zn(2+)</name>
        <dbReference type="ChEBI" id="CHEBI:29105"/>
    </cofactor>
</comment>
<dbReference type="InterPro" id="IPR011032">
    <property type="entry name" value="GroES-like_sf"/>
</dbReference>
<dbReference type="SUPFAM" id="SSF51735">
    <property type="entry name" value="NAD(P)-binding Rossmann-fold domains"/>
    <property type="match status" value="1"/>
</dbReference>
<accession>A0ABX0SIW1</accession>
<name>A0ABX0SIW1_9ACTN</name>
<dbReference type="SMART" id="SM00829">
    <property type="entry name" value="PKS_ER"/>
    <property type="match status" value="1"/>
</dbReference>
<evidence type="ECO:0000256" key="3">
    <source>
        <dbReference type="ARBA" id="ARBA00022833"/>
    </source>
</evidence>
<organism evidence="6 7">
    <name type="scientific">Brooklawnia cerclae</name>
    <dbReference type="NCBI Taxonomy" id="349934"/>
    <lineage>
        <taxon>Bacteria</taxon>
        <taxon>Bacillati</taxon>
        <taxon>Actinomycetota</taxon>
        <taxon>Actinomycetes</taxon>
        <taxon>Propionibacteriales</taxon>
        <taxon>Propionibacteriaceae</taxon>
        <taxon>Brooklawnia</taxon>
    </lineage>
</organism>
<keyword evidence="2" id="KW-0479">Metal-binding</keyword>
<evidence type="ECO:0000256" key="4">
    <source>
        <dbReference type="ARBA" id="ARBA00023002"/>
    </source>
</evidence>
<feature type="domain" description="Enoyl reductase (ER)" evidence="5">
    <location>
        <begin position="7"/>
        <end position="331"/>
    </location>
</feature>
<dbReference type="EMBL" id="JAAMOZ010000003">
    <property type="protein sequence ID" value="NIH58339.1"/>
    <property type="molecule type" value="Genomic_DNA"/>
</dbReference>
<dbReference type="RefSeq" id="WP_167170540.1">
    <property type="nucleotide sequence ID" value="NZ_BAAAOO010000004.1"/>
</dbReference>
<dbReference type="InterPro" id="IPR036291">
    <property type="entry name" value="NAD(P)-bd_dom_sf"/>
</dbReference>
<dbReference type="PANTHER" id="PTHR43401:SF2">
    <property type="entry name" value="L-THREONINE 3-DEHYDROGENASE"/>
    <property type="match status" value="1"/>
</dbReference>
<reference evidence="6 7" key="1">
    <citation type="submission" date="2020-02" db="EMBL/GenBank/DDBJ databases">
        <title>Sequencing the genomes of 1000 actinobacteria strains.</title>
        <authorList>
            <person name="Klenk H.-P."/>
        </authorList>
    </citation>
    <scope>NUCLEOTIDE SEQUENCE [LARGE SCALE GENOMIC DNA]</scope>
    <source>
        <strain evidence="6 7">DSM 19609</strain>
    </source>
</reference>
<dbReference type="PANTHER" id="PTHR43401">
    <property type="entry name" value="L-THREONINE 3-DEHYDROGENASE"/>
    <property type="match status" value="1"/>
</dbReference>
<gene>
    <name evidence="6" type="ORF">FB473_003034</name>
</gene>
<keyword evidence="4" id="KW-0560">Oxidoreductase</keyword>
<evidence type="ECO:0000256" key="1">
    <source>
        <dbReference type="ARBA" id="ARBA00001947"/>
    </source>
</evidence>
<dbReference type="Gene3D" id="3.40.50.720">
    <property type="entry name" value="NAD(P)-binding Rossmann-like Domain"/>
    <property type="match status" value="1"/>
</dbReference>
<evidence type="ECO:0000256" key="2">
    <source>
        <dbReference type="ARBA" id="ARBA00022723"/>
    </source>
</evidence>
<proteinExistence type="predicted"/>
<dbReference type="InterPro" id="IPR013149">
    <property type="entry name" value="ADH-like_C"/>
</dbReference>
<dbReference type="InterPro" id="IPR020843">
    <property type="entry name" value="ER"/>
</dbReference>
<keyword evidence="7" id="KW-1185">Reference proteome</keyword>
<dbReference type="Pfam" id="PF00107">
    <property type="entry name" value="ADH_zinc_N"/>
    <property type="match status" value="1"/>
</dbReference>